<comment type="catalytic activity">
    <reaction evidence="2">
        <text>a 3'-end 2',3'-cyclophospho-ribonucleotide-RNA + H2O = a 3'-end 2'-phospho-ribonucleotide-RNA + H(+)</text>
        <dbReference type="Rhea" id="RHEA:11828"/>
        <dbReference type="Rhea" id="RHEA-COMP:10464"/>
        <dbReference type="Rhea" id="RHEA-COMP:17353"/>
        <dbReference type="ChEBI" id="CHEBI:15377"/>
        <dbReference type="ChEBI" id="CHEBI:15378"/>
        <dbReference type="ChEBI" id="CHEBI:83064"/>
        <dbReference type="ChEBI" id="CHEBI:173113"/>
        <dbReference type="EC" id="3.1.4.58"/>
    </reaction>
</comment>
<dbReference type="STRING" id="490899.DKAM_0322"/>
<sequence>MVSLSGEIIRCFIAIELKNQEVLRRLIEIRDKITATGVDLKPVEDENIHLTLRFIGEVPRSVVDEVCGFINTISYKGFKIHVKNIGGFPSLERPRVIWAGIEEGSDELLELYRIVEAGLRRIGIKPEREEFTPHITLARVKGYRGIEKLVKTLMELRGTDFGYSPVEEVIVKKSVLTPRGPIYSNICVKKLA</sequence>
<feature type="domain" description="Phosphoesterase HXTX" evidence="3">
    <location>
        <begin position="19"/>
        <end position="98"/>
    </location>
</feature>
<feature type="active site" description="Proton donor" evidence="2">
    <location>
        <position position="49"/>
    </location>
</feature>
<comment type="function">
    <text evidence="2">Hydrolyzes RNA 2',3'-cyclic phosphodiester to an RNA 2'-phosphomonoester.</text>
</comment>
<dbReference type="InterPro" id="IPR009097">
    <property type="entry name" value="Cyclic_Pdiesterase"/>
</dbReference>
<evidence type="ECO:0000313" key="5">
    <source>
        <dbReference type="Proteomes" id="UP000006903"/>
    </source>
</evidence>
<comment type="similarity">
    <text evidence="2">Belongs to the 2H phosphoesterase superfamily. ThpR family.</text>
</comment>
<accession>B8D3G7</accession>
<dbReference type="InterPro" id="IPR004175">
    <property type="entry name" value="RNA_CPDase"/>
</dbReference>
<evidence type="ECO:0000256" key="2">
    <source>
        <dbReference type="HAMAP-Rule" id="MF_01940"/>
    </source>
</evidence>
<dbReference type="GO" id="GO:0008664">
    <property type="term" value="F:RNA 2',3'-cyclic 3'-phosphodiesterase activity"/>
    <property type="evidence" value="ECO:0007669"/>
    <property type="project" value="UniProtKB-EC"/>
</dbReference>
<dbReference type="PANTHER" id="PTHR35561">
    <property type="entry name" value="RNA 2',3'-CYCLIC PHOSPHODIESTERASE"/>
    <property type="match status" value="1"/>
</dbReference>
<evidence type="ECO:0000256" key="1">
    <source>
        <dbReference type="ARBA" id="ARBA00022801"/>
    </source>
</evidence>
<dbReference type="GO" id="GO:0004113">
    <property type="term" value="F:2',3'-cyclic-nucleotide 3'-phosphodiesterase activity"/>
    <property type="evidence" value="ECO:0007669"/>
    <property type="project" value="InterPro"/>
</dbReference>
<dbReference type="AlphaFoldDB" id="B8D3G7"/>
<feature type="active site" description="Proton acceptor" evidence="2">
    <location>
        <position position="134"/>
    </location>
</feature>
<dbReference type="Pfam" id="PF02834">
    <property type="entry name" value="LigT_PEase"/>
    <property type="match status" value="2"/>
</dbReference>
<dbReference type="GO" id="GO:0016874">
    <property type="term" value="F:ligase activity"/>
    <property type="evidence" value="ECO:0007669"/>
    <property type="project" value="UniProtKB-KW"/>
</dbReference>
<dbReference type="KEGG" id="dka:DKAM_0322"/>
<evidence type="ECO:0000313" key="4">
    <source>
        <dbReference type="EMBL" id="ACL10648.1"/>
    </source>
</evidence>
<feature type="short sequence motif" description="HXTX 2" evidence="2">
    <location>
        <begin position="134"/>
        <end position="137"/>
    </location>
</feature>
<dbReference type="PANTHER" id="PTHR35561:SF1">
    <property type="entry name" value="RNA 2',3'-CYCLIC PHOSPHODIESTERASE"/>
    <property type="match status" value="1"/>
</dbReference>
<dbReference type="SUPFAM" id="SSF55144">
    <property type="entry name" value="LigT-like"/>
    <property type="match status" value="1"/>
</dbReference>
<gene>
    <name evidence="4" type="ordered locus">DKAM_0322</name>
</gene>
<keyword evidence="1 2" id="KW-0378">Hydrolase</keyword>
<organism evidence="4 5">
    <name type="scientific">Desulfurococcus amylolyticus (strain DSM 18924 / JCM 16383 / VKM B-2413 / 1221n)</name>
    <name type="common">Desulfurococcus kamchatkensis</name>
    <dbReference type="NCBI Taxonomy" id="490899"/>
    <lineage>
        <taxon>Archaea</taxon>
        <taxon>Thermoproteota</taxon>
        <taxon>Thermoprotei</taxon>
        <taxon>Desulfurococcales</taxon>
        <taxon>Desulfurococcaceae</taxon>
        <taxon>Desulfurococcus</taxon>
    </lineage>
</organism>
<protein>
    <recommendedName>
        <fullName evidence="2">RNA 2',3'-cyclic phosphodiesterase</fullName>
        <shortName evidence="2">RNA 2',3'-CPDase</shortName>
        <ecNumber evidence="2">3.1.4.58</ecNumber>
    </recommendedName>
</protein>
<reference evidence="4 5" key="1">
    <citation type="journal article" date="2009" name="J. Bacteriol.">
        <title>Complete genome sequence of the anaerobic, protein-degrading hyperthermophilic crenarchaeon Desulfurococcus kamchatkensis.</title>
        <authorList>
            <person name="Ravin N.V."/>
            <person name="Mardanov A.V."/>
            <person name="Beletsky A.V."/>
            <person name="Kublanov I.V."/>
            <person name="Kolganova T.V."/>
            <person name="Lebedinsky A.V."/>
            <person name="Chernyh N.A."/>
            <person name="Bonch-Osmolovskaya E.A."/>
            <person name="Skryabin K.G."/>
        </authorList>
    </citation>
    <scope>NUCLEOTIDE SEQUENCE [LARGE SCALE GENOMIC DNA]</scope>
    <source>
        <strain evidence="5">DSM 18924 / JCM 16383 / VKM B-2413 / 1221n</strain>
    </source>
</reference>
<dbReference type="EC" id="3.1.4.58" evidence="2"/>
<proteinExistence type="inferred from homology"/>
<dbReference type="Gene3D" id="3.90.1140.10">
    <property type="entry name" value="Cyclic phosphodiesterase"/>
    <property type="match status" value="1"/>
</dbReference>
<dbReference type="NCBIfam" id="TIGR02258">
    <property type="entry name" value="2_5_ligase"/>
    <property type="match status" value="1"/>
</dbReference>
<feature type="short sequence motif" description="HXTX 1" evidence="2">
    <location>
        <begin position="49"/>
        <end position="52"/>
    </location>
</feature>
<dbReference type="EMBL" id="CP001140">
    <property type="protein sequence ID" value="ACL10648.1"/>
    <property type="molecule type" value="Genomic_DNA"/>
</dbReference>
<dbReference type="Proteomes" id="UP000006903">
    <property type="component" value="Chromosome"/>
</dbReference>
<evidence type="ECO:0000259" key="3">
    <source>
        <dbReference type="Pfam" id="PF02834"/>
    </source>
</evidence>
<feature type="domain" description="Phosphoesterase HXTX" evidence="3">
    <location>
        <begin position="102"/>
        <end position="183"/>
    </location>
</feature>
<dbReference type="eggNOG" id="arCOG01736">
    <property type="taxonomic scope" value="Archaea"/>
</dbReference>
<name>B8D3G7_DESA1</name>
<dbReference type="HAMAP" id="MF_01940">
    <property type="entry name" value="RNA_CPDase"/>
    <property type="match status" value="1"/>
</dbReference>
<dbReference type="InterPro" id="IPR014051">
    <property type="entry name" value="Phosphoesterase_HXTX"/>
</dbReference>
<keyword evidence="4" id="KW-0436">Ligase</keyword>
<dbReference type="HOGENOM" id="CLU_081251_3_2_2"/>